<comment type="caution">
    <text evidence="2">The sequence shown here is derived from an EMBL/GenBank/DDBJ whole genome shotgun (WGS) entry which is preliminary data.</text>
</comment>
<keyword evidence="3" id="KW-1185">Reference proteome</keyword>
<evidence type="ECO:0000313" key="3">
    <source>
        <dbReference type="Proteomes" id="UP001283341"/>
    </source>
</evidence>
<name>A0AAE0I6I9_9PEZI</name>
<proteinExistence type="predicted"/>
<protein>
    <submittedName>
        <fullName evidence="2">Uncharacterized protein</fullName>
    </submittedName>
</protein>
<evidence type="ECO:0000256" key="1">
    <source>
        <dbReference type="SAM" id="MobiDB-lite"/>
    </source>
</evidence>
<feature type="compositionally biased region" description="Polar residues" evidence="1">
    <location>
        <begin position="89"/>
        <end position="102"/>
    </location>
</feature>
<dbReference type="EMBL" id="JAUEDM010000004">
    <property type="protein sequence ID" value="KAK3319433.1"/>
    <property type="molecule type" value="Genomic_DNA"/>
</dbReference>
<feature type="region of interest" description="Disordered" evidence="1">
    <location>
        <begin position="87"/>
        <end position="109"/>
    </location>
</feature>
<accession>A0AAE0I6I9</accession>
<reference evidence="2" key="2">
    <citation type="submission" date="2023-06" db="EMBL/GenBank/DDBJ databases">
        <authorList>
            <consortium name="Lawrence Berkeley National Laboratory"/>
            <person name="Haridas S."/>
            <person name="Hensen N."/>
            <person name="Bonometti L."/>
            <person name="Westerberg I."/>
            <person name="Brannstrom I.O."/>
            <person name="Guillou S."/>
            <person name="Cros-Aarteil S."/>
            <person name="Calhoun S."/>
            <person name="Kuo A."/>
            <person name="Mondo S."/>
            <person name="Pangilinan J."/>
            <person name="Riley R."/>
            <person name="Labutti K."/>
            <person name="Andreopoulos B."/>
            <person name="Lipzen A."/>
            <person name="Chen C."/>
            <person name="Yanf M."/>
            <person name="Daum C."/>
            <person name="Ng V."/>
            <person name="Clum A."/>
            <person name="Steindorff A."/>
            <person name="Ohm R."/>
            <person name="Martin F."/>
            <person name="Silar P."/>
            <person name="Natvig D."/>
            <person name="Lalanne C."/>
            <person name="Gautier V."/>
            <person name="Ament-Velasquez S.L."/>
            <person name="Kruys A."/>
            <person name="Hutchinson M.I."/>
            <person name="Powell A.J."/>
            <person name="Barry K."/>
            <person name="Miller A.N."/>
            <person name="Grigoriev I.V."/>
            <person name="Debuchy R."/>
            <person name="Gladieux P."/>
            <person name="Thoren M.H."/>
            <person name="Johannesson H."/>
        </authorList>
    </citation>
    <scope>NUCLEOTIDE SEQUENCE</scope>
    <source>
        <strain evidence="2">CBS 118394</strain>
    </source>
</reference>
<sequence length="261" mass="29206">MTKYTLTVHISQNWIQQFNDRGWKLCFATAVETGGRANYNVVAFAAKKVADTVTIEWEEKYQIAASKDQFADRAIVTPETDPQPIEFGQSFSVDDSWTTQPASPDERAPRGDGFLFKNHTRAAACVAYKVVQGRSTPVYISPDGPLPRGQEFLVPRPKCKVWFSLWHGTESMVASKSFAGEDKEVDLTGNPNAEVWYTESGRWSNSEHEVVAPQQPQAAADPWSDAAFEEDEASRAEDKAFQDEMEKIINGGWDEGEDFKP</sequence>
<gene>
    <name evidence="2" type="ORF">B0H66DRAFT_624249</name>
</gene>
<feature type="compositionally biased region" description="Low complexity" evidence="1">
    <location>
        <begin position="212"/>
        <end position="226"/>
    </location>
</feature>
<organism evidence="2 3">
    <name type="scientific">Apodospora peruviana</name>
    <dbReference type="NCBI Taxonomy" id="516989"/>
    <lineage>
        <taxon>Eukaryota</taxon>
        <taxon>Fungi</taxon>
        <taxon>Dikarya</taxon>
        <taxon>Ascomycota</taxon>
        <taxon>Pezizomycotina</taxon>
        <taxon>Sordariomycetes</taxon>
        <taxon>Sordariomycetidae</taxon>
        <taxon>Sordariales</taxon>
        <taxon>Lasiosphaeriaceae</taxon>
        <taxon>Apodospora</taxon>
    </lineage>
</organism>
<reference evidence="2" key="1">
    <citation type="journal article" date="2023" name="Mol. Phylogenet. Evol.">
        <title>Genome-scale phylogeny and comparative genomics of the fungal order Sordariales.</title>
        <authorList>
            <person name="Hensen N."/>
            <person name="Bonometti L."/>
            <person name="Westerberg I."/>
            <person name="Brannstrom I.O."/>
            <person name="Guillou S."/>
            <person name="Cros-Aarteil S."/>
            <person name="Calhoun S."/>
            <person name="Haridas S."/>
            <person name="Kuo A."/>
            <person name="Mondo S."/>
            <person name="Pangilinan J."/>
            <person name="Riley R."/>
            <person name="LaButti K."/>
            <person name="Andreopoulos B."/>
            <person name="Lipzen A."/>
            <person name="Chen C."/>
            <person name="Yan M."/>
            <person name="Daum C."/>
            <person name="Ng V."/>
            <person name="Clum A."/>
            <person name="Steindorff A."/>
            <person name="Ohm R.A."/>
            <person name="Martin F."/>
            <person name="Silar P."/>
            <person name="Natvig D.O."/>
            <person name="Lalanne C."/>
            <person name="Gautier V."/>
            <person name="Ament-Velasquez S.L."/>
            <person name="Kruys A."/>
            <person name="Hutchinson M.I."/>
            <person name="Powell A.J."/>
            <person name="Barry K."/>
            <person name="Miller A.N."/>
            <person name="Grigoriev I.V."/>
            <person name="Debuchy R."/>
            <person name="Gladieux P."/>
            <person name="Hiltunen Thoren M."/>
            <person name="Johannesson H."/>
        </authorList>
    </citation>
    <scope>NUCLEOTIDE SEQUENCE</scope>
    <source>
        <strain evidence="2">CBS 118394</strain>
    </source>
</reference>
<dbReference type="Proteomes" id="UP001283341">
    <property type="component" value="Unassembled WGS sequence"/>
</dbReference>
<evidence type="ECO:0000313" key="2">
    <source>
        <dbReference type="EMBL" id="KAK3319433.1"/>
    </source>
</evidence>
<feature type="region of interest" description="Disordered" evidence="1">
    <location>
        <begin position="212"/>
        <end position="240"/>
    </location>
</feature>
<dbReference type="AlphaFoldDB" id="A0AAE0I6I9"/>